<feature type="region of interest" description="Disordered" evidence="1">
    <location>
        <begin position="106"/>
        <end position="138"/>
    </location>
</feature>
<organism evidence="2 3">
    <name type="scientific">Dendrothele bispora (strain CBS 962.96)</name>
    <dbReference type="NCBI Taxonomy" id="1314807"/>
    <lineage>
        <taxon>Eukaryota</taxon>
        <taxon>Fungi</taxon>
        <taxon>Dikarya</taxon>
        <taxon>Basidiomycota</taxon>
        <taxon>Agaricomycotina</taxon>
        <taxon>Agaricomycetes</taxon>
        <taxon>Agaricomycetidae</taxon>
        <taxon>Agaricales</taxon>
        <taxon>Agaricales incertae sedis</taxon>
        <taxon>Dendrothele</taxon>
    </lineage>
</organism>
<gene>
    <name evidence="2" type="ORF">K435DRAFT_791277</name>
</gene>
<evidence type="ECO:0000313" key="3">
    <source>
        <dbReference type="Proteomes" id="UP000297245"/>
    </source>
</evidence>
<reference evidence="2 3" key="1">
    <citation type="journal article" date="2019" name="Nat. Ecol. Evol.">
        <title>Megaphylogeny resolves global patterns of mushroom evolution.</title>
        <authorList>
            <person name="Varga T."/>
            <person name="Krizsan K."/>
            <person name="Foldi C."/>
            <person name="Dima B."/>
            <person name="Sanchez-Garcia M."/>
            <person name="Sanchez-Ramirez S."/>
            <person name="Szollosi G.J."/>
            <person name="Szarkandi J.G."/>
            <person name="Papp V."/>
            <person name="Albert L."/>
            <person name="Andreopoulos W."/>
            <person name="Angelini C."/>
            <person name="Antonin V."/>
            <person name="Barry K.W."/>
            <person name="Bougher N.L."/>
            <person name="Buchanan P."/>
            <person name="Buyck B."/>
            <person name="Bense V."/>
            <person name="Catcheside P."/>
            <person name="Chovatia M."/>
            <person name="Cooper J."/>
            <person name="Damon W."/>
            <person name="Desjardin D."/>
            <person name="Finy P."/>
            <person name="Geml J."/>
            <person name="Haridas S."/>
            <person name="Hughes K."/>
            <person name="Justo A."/>
            <person name="Karasinski D."/>
            <person name="Kautmanova I."/>
            <person name="Kiss B."/>
            <person name="Kocsube S."/>
            <person name="Kotiranta H."/>
            <person name="LaButti K.M."/>
            <person name="Lechner B.E."/>
            <person name="Liimatainen K."/>
            <person name="Lipzen A."/>
            <person name="Lukacs Z."/>
            <person name="Mihaltcheva S."/>
            <person name="Morgado L.N."/>
            <person name="Niskanen T."/>
            <person name="Noordeloos M.E."/>
            <person name="Ohm R.A."/>
            <person name="Ortiz-Santana B."/>
            <person name="Ovrebo C."/>
            <person name="Racz N."/>
            <person name="Riley R."/>
            <person name="Savchenko A."/>
            <person name="Shiryaev A."/>
            <person name="Soop K."/>
            <person name="Spirin V."/>
            <person name="Szebenyi C."/>
            <person name="Tomsovsky M."/>
            <person name="Tulloss R.E."/>
            <person name="Uehling J."/>
            <person name="Grigoriev I.V."/>
            <person name="Vagvolgyi C."/>
            <person name="Papp T."/>
            <person name="Martin F.M."/>
            <person name="Miettinen O."/>
            <person name="Hibbett D.S."/>
            <person name="Nagy L.G."/>
        </authorList>
    </citation>
    <scope>NUCLEOTIDE SEQUENCE [LARGE SCALE GENOMIC DNA]</scope>
    <source>
        <strain evidence="2 3">CBS 962.96</strain>
    </source>
</reference>
<dbReference type="EMBL" id="ML179060">
    <property type="protein sequence ID" value="THV04095.1"/>
    <property type="molecule type" value="Genomic_DNA"/>
</dbReference>
<name>A0A4S8MMK4_DENBC</name>
<dbReference type="AlphaFoldDB" id="A0A4S8MMK4"/>
<protein>
    <submittedName>
        <fullName evidence="2">Uncharacterized protein</fullName>
    </submittedName>
</protein>
<feature type="compositionally biased region" description="Basic and acidic residues" evidence="1">
    <location>
        <begin position="122"/>
        <end position="131"/>
    </location>
</feature>
<keyword evidence="3" id="KW-1185">Reference proteome</keyword>
<evidence type="ECO:0000313" key="2">
    <source>
        <dbReference type="EMBL" id="THV04095.1"/>
    </source>
</evidence>
<accession>A0A4S8MMK4</accession>
<proteinExistence type="predicted"/>
<dbReference type="Proteomes" id="UP000297245">
    <property type="component" value="Unassembled WGS sequence"/>
</dbReference>
<evidence type="ECO:0000256" key="1">
    <source>
        <dbReference type="SAM" id="MobiDB-lite"/>
    </source>
</evidence>
<sequence length="138" mass="15410">MTHANFNDLVLTADPDNMELDESHPTEVPASCTLLAASPNDIEFDESHPTEVSTRCTLNYTICLQDGSMALDFIAPYPGVPTVYSSFQTPKYPEPEGFELRERQATKFEKRDKNSALSRLRSTKESTKMRTDGSSLNT</sequence>